<dbReference type="InterPro" id="IPR011009">
    <property type="entry name" value="Kinase-like_dom_sf"/>
</dbReference>
<comment type="caution">
    <text evidence="7">The sequence shown here is derived from an EMBL/GenBank/DDBJ whole genome shotgun (WGS) entry which is preliminary data.</text>
</comment>
<dbReference type="GO" id="GO:0005524">
    <property type="term" value="F:ATP binding"/>
    <property type="evidence" value="ECO:0007669"/>
    <property type="project" value="UniProtKB-KW"/>
</dbReference>
<dbReference type="GO" id="GO:0004713">
    <property type="term" value="F:protein tyrosine kinase activity"/>
    <property type="evidence" value="ECO:0007669"/>
    <property type="project" value="InterPro"/>
</dbReference>
<feature type="region of interest" description="Disordered" evidence="5">
    <location>
        <begin position="468"/>
        <end position="509"/>
    </location>
</feature>
<dbReference type="AlphaFoldDB" id="A0A2I1ERS7"/>
<evidence type="ECO:0000256" key="4">
    <source>
        <dbReference type="PIRSR" id="PIRSR000615-3"/>
    </source>
</evidence>
<dbReference type="GO" id="GO:0046872">
    <property type="term" value="F:metal ion binding"/>
    <property type="evidence" value="ECO:0007669"/>
    <property type="project" value="UniProtKB-KW"/>
</dbReference>
<dbReference type="SMART" id="SM00219">
    <property type="entry name" value="TyrKc"/>
    <property type="match status" value="1"/>
</dbReference>
<evidence type="ECO:0000256" key="1">
    <source>
        <dbReference type="ARBA" id="ARBA00022741"/>
    </source>
</evidence>
<dbReference type="VEuPathDB" id="FungiDB:RhiirFUN_003879"/>
<dbReference type="InterPro" id="IPR001245">
    <property type="entry name" value="Ser-Thr/Tyr_kinase_cat_dom"/>
</dbReference>
<dbReference type="Proteomes" id="UP000684084">
    <property type="component" value="Unassembled WGS sequence"/>
</dbReference>
<accession>A0A2I1ERS7</accession>
<proteinExistence type="predicted"/>
<dbReference type="PANTHER" id="PTHR44329">
    <property type="entry name" value="SERINE/THREONINE-PROTEIN KINASE TNNI3K-RELATED"/>
    <property type="match status" value="1"/>
</dbReference>
<dbReference type="SUPFAM" id="SSF56112">
    <property type="entry name" value="Protein kinase-like (PK-like)"/>
    <property type="match status" value="1"/>
</dbReference>
<evidence type="ECO:0000256" key="2">
    <source>
        <dbReference type="ARBA" id="ARBA00022840"/>
    </source>
</evidence>
<feature type="binding site" evidence="4">
    <location>
        <position position="322"/>
    </location>
    <ligand>
        <name>Mg(2+)</name>
        <dbReference type="ChEBI" id="CHEBI:18420"/>
    </ligand>
</feature>
<feature type="compositionally biased region" description="Low complexity" evidence="5">
    <location>
        <begin position="474"/>
        <end position="486"/>
    </location>
</feature>
<dbReference type="InterPro" id="IPR020635">
    <property type="entry name" value="Tyr_kinase_cat_dom"/>
</dbReference>
<dbReference type="PROSITE" id="PS50011">
    <property type="entry name" value="PROTEIN_KINASE_DOM"/>
    <property type="match status" value="1"/>
</dbReference>
<sequence length="509" mass="59874">MSQQSQYHPDVEIAEFYSSKDEIENILKEITDIPIIVKQNIGICNALKKRVCDANLTTAINIKVQEQEFFNNQNYQCLQTLILATRRIKTFIKEISQMITLPQPKSIEETYKAIYRDFENCLISLEIKLPDNYEVDLEELFKNHLRADPEKLIKRFEEFGDDVRDLQDGFSSMVLQLSELNEKTDRASNKTQLLKFSDFKETAKEPRKGGRVTKWVDVKNRCREFAFKDISENKYVIQNQVTILNELHDCQNIIKFYGITCDGNKWYSVMEWAEYGNLREFYTTRKNLFDIRLKLRMSLDIARGLSFLRSVEILHRDIRAENILVTLNDTAKLANFQLCRTLRAATFTSPEFKRNKNLERVRYCAPELLSERLPYLRYDYNCEVYSFGILLWEIAEEKTPYRYCVDIPRLTSLVSEKYRESFSENNMIPEKFKNLSINAVNHDPESRPNVTTMFEVLCDCFESFERPPHTHTPSNSASNSSQNNQNRTPPEPTRKNSLMQKIRMKISKK</sequence>
<dbReference type="InterPro" id="IPR051681">
    <property type="entry name" value="Ser/Thr_Kinases-Pseudokinases"/>
</dbReference>
<dbReference type="VEuPathDB" id="FungiDB:RhiirA1_368388"/>
<dbReference type="PANTHER" id="PTHR44329:SF298">
    <property type="entry name" value="MIXED LINEAGE KINASE DOMAIN-LIKE PROTEIN"/>
    <property type="match status" value="1"/>
</dbReference>
<keyword evidence="4" id="KW-0479">Metal-binding</keyword>
<dbReference type="OrthoDB" id="5979581at2759"/>
<feature type="domain" description="Protein kinase" evidence="6">
    <location>
        <begin position="160"/>
        <end position="465"/>
    </location>
</feature>
<dbReference type="InterPro" id="IPR000719">
    <property type="entry name" value="Prot_kinase_dom"/>
</dbReference>
<dbReference type="GO" id="GO:0007166">
    <property type="term" value="P:cell surface receptor signaling pathway"/>
    <property type="evidence" value="ECO:0007669"/>
    <property type="project" value="InterPro"/>
</dbReference>
<dbReference type="Gene3D" id="1.20.930.20">
    <property type="entry name" value="Adaptor protein Cbl, N-terminal domain"/>
    <property type="match status" value="1"/>
</dbReference>
<dbReference type="PRINTS" id="PR00109">
    <property type="entry name" value="TYRKINASE"/>
</dbReference>
<reference evidence="7" key="1">
    <citation type="submission" date="2020-05" db="EMBL/GenBank/DDBJ databases">
        <authorList>
            <person name="Rincon C."/>
            <person name="Sanders R I."/>
            <person name="Robbins C."/>
            <person name="Chaturvedi A."/>
        </authorList>
    </citation>
    <scope>NUCLEOTIDE SEQUENCE</scope>
    <source>
        <strain evidence="7">CHB12</strain>
    </source>
</reference>
<organism evidence="7 8">
    <name type="scientific">Rhizophagus irregularis</name>
    <dbReference type="NCBI Taxonomy" id="588596"/>
    <lineage>
        <taxon>Eukaryota</taxon>
        <taxon>Fungi</taxon>
        <taxon>Fungi incertae sedis</taxon>
        <taxon>Mucoromycota</taxon>
        <taxon>Glomeromycotina</taxon>
        <taxon>Glomeromycetes</taxon>
        <taxon>Glomerales</taxon>
        <taxon>Glomeraceae</taxon>
        <taxon>Rhizophagus</taxon>
    </lineage>
</organism>
<keyword evidence="1" id="KW-0547">Nucleotide-binding</keyword>
<evidence type="ECO:0000313" key="8">
    <source>
        <dbReference type="Proteomes" id="UP000684084"/>
    </source>
</evidence>
<feature type="active site" description="Proton acceptor" evidence="3">
    <location>
        <position position="317"/>
    </location>
</feature>
<dbReference type="InterPro" id="IPR036537">
    <property type="entry name" value="Adaptor_Cbl_N_dom_sf"/>
</dbReference>
<dbReference type="InterPro" id="IPR008266">
    <property type="entry name" value="Tyr_kinase_AS"/>
</dbReference>
<evidence type="ECO:0000259" key="6">
    <source>
        <dbReference type="PROSITE" id="PS50011"/>
    </source>
</evidence>
<evidence type="ECO:0000256" key="5">
    <source>
        <dbReference type="SAM" id="MobiDB-lite"/>
    </source>
</evidence>
<dbReference type="Gene3D" id="1.10.510.10">
    <property type="entry name" value="Transferase(Phosphotransferase) domain 1"/>
    <property type="match status" value="1"/>
</dbReference>
<dbReference type="PROSITE" id="PS00109">
    <property type="entry name" value="PROTEIN_KINASE_TYR"/>
    <property type="match status" value="1"/>
</dbReference>
<gene>
    <name evidence="7" type="ORF">CHRIB12_LOCUS9987</name>
</gene>
<dbReference type="GO" id="GO:0097527">
    <property type="term" value="P:necroptotic signaling pathway"/>
    <property type="evidence" value="ECO:0007669"/>
    <property type="project" value="TreeGrafter"/>
</dbReference>
<dbReference type="Pfam" id="PF07714">
    <property type="entry name" value="PK_Tyr_Ser-Thr"/>
    <property type="match status" value="1"/>
</dbReference>
<evidence type="ECO:0000256" key="3">
    <source>
        <dbReference type="PIRSR" id="PIRSR000615-1"/>
    </source>
</evidence>
<dbReference type="EMBL" id="CAGKOT010000020">
    <property type="protein sequence ID" value="CAB5364532.1"/>
    <property type="molecule type" value="Genomic_DNA"/>
</dbReference>
<dbReference type="VEuPathDB" id="FungiDB:FUN_021946"/>
<protein>
    <recommendedName>
        <fullName evidence="6">Protein kinase domain-containing protein</fullName>
    </recommendedName>
</protein>
<keyword evidence="2" id="KW-0067">ATP-binding</keyword>
<evidence type="ECO:0000313" key="7">
    <source>
        <dbReference type="EMBL" id="CAB5364532.1"/>
    </source>
</evidence>
<name>A0A2I1ERS7_9GLOM</name>
<keyword evidence="4" id="KW-0460">Magnesium</keyword>